<dbReference type="Proteomes" id="UP000024635">
    <property type="component" value="Unassembled WGS sequence"/>
</dbReference>
<dbReference type="AlphaFoldDB" id="A0A016URS0"/>
<dbReference type="OrthoDB" id="2359216at2759"/>
<keyword evidence="4 5" id="KW-0472">Membrane</keyword>
<dbReference type="GO" id="GO:0006685">
    <property type="term" value="P:sphingomyelin catabolic process"/>
    <property type="evidence" value="ECO:0007669"/>
    <property type="project" value="TreeGrafter"/>
</dbReference>
<evidence type="ECO:0000256" key="1">
    <source>
        <dbReference type="ARBA" id="ARBA00004167"/>
    </source>
</evidence>
<dbReference type="InterPro" id="IPR024129">
    <property type="entry name" value="Sphingomy_SMPD4"/>
</dbReference>
<dbReference type="GO" id="GO:0046475">
    <property type="term" value="P:glycerophospholipid catabolic process"/>
    <property type="evidence" value="ECO:0007669"/>
    <property type="project" value="TreeGrafter"/>
</dbReference>
<keyword evidence="2 5" id="KW-0812">Transmembrane</keyword>
<feature type="transmembrane region" description="Helical" evidence="5">
    <location>
        <begin position="615"/>
        <end position="632"/>
    </location>
</feature>
<comment type="subcellular location">
    <subcellularLocation>
        <location evidence="1">Membrane</location>
        <topology evidence="1">Single-pass membrane protein</topology>
    </subcellularLocation>
</comment>
<gene>
    <name evidence="6" type="primary">Acey_s0028.g1672</name>
    <name evidence="6" type="synonym">Acey-R05D11.9</name>
    <name evidence="6" type="ORF">Y032_0028g1672</name>
</gene>
<reference evidence="7" key="1">
    <citation type="journal article" date="2015" name="Nat. Genet.">
        <title>The genome and transcriptome of the zoonotic hookworm Ancylostoma ceylanicum identify infection-specific gene families.</title>
        <authorList>
            <person name="Schwarz E.M."/>
            <person name="Hu Y."/>
            <person name="Antoshechkin I."/>
            <person name="Miller M.M."/>
            <person name="Sternberg P.W."/>
            <person name="Aroian R.V."/>
        </authorList>
    </citation>
    <scope>NUCLEOTIDE SEQUENCE</scope>
    <source>
        <strain evidence="7">HY135</strain>
    </source>
</reference>
<dbReference type="Pfam" id="PF14724">
    <property type="entry name" value="mit_SMPDase"/>
    <property type="match status" value="1"/>
</dbReference>
<organism evidence="6 7">
    <name type="scientific">Ancylostoma ceylanicum</name>
    <dbReference type="NCBI Taxonomy" id="53326"/>
    <lineage>
        <taxon>Eukaryota</taxon>
        <taxon>Metazoa</taxon>
        <taxon>Ecdysozoa</taxon>
        <taxon>Nematoda</taxon>
        <taxon>Chromadorea</taxon>
        <taxon>Rhabditida</taxon>
        <taxon>Rhabditina</taxon>
        <taxon>Rhabditomorpha</taxon>
        <taxon>Strongyloidea</taxon>
        <taxon>Ancylostomatidae</taxon>
        <taxon>Ancylostomatinae</taxon>
        <taxon>Ancylostoma</taxon>
    </lineage>
</organism>
<dbReference type="PANTHER" id="PTHR12988:SF6">
    <property type="entry name" value="SPHINGOMYELIN PHOSPHODIESTERASE 4"/>
    <property type="match status" value="1"/>
</dbReference>
<evidence type="ECO:0000256" key="4">
    <source>
        <dbReference type="ARBA" id="ARBA00023136"/>
    </source>
</evidence>
<dbReference type="GO" id="GO:0016020">
    <property type="term" value="C:membrane"/>
    <property type="evidence" value="ECO:0007669"/>
    <property type="project" value="UniProtKB-SubCell"/>
</dbReference>
<feature type="transmembrane region" description="Helical" evidence="5">
    <location>
        <begin position="638"/>
        <end position="656"/>
    </location>
</feature>
<evidence type="ECO:0000256" key="3">
    <source>
        <dbReference type="ARBA" id="ARBA00022989"/>
    </source>
</evidence>
<name>A0A016URS0_9BILA</name>
<dbReference type="EMBL" id="JARK01001364">
    <property type="protein sequence ID" value="EYC18094.1"/>
    <property type="molecule type" value="Genomic_DNA"/>
</dbReference>
<dbReference type="STRING" id="53326.A0A016URS0"/>
<comment type="caution">
    <text evidence="6">The sequence shown here is derived from an EMBL/GenBank/DDBJ whole genome shotgun (WGS) entry which is preliminary data.</text>
</comment>
<protein>
    <submittedName>
        <fullName evidence="6">Uncharacterized protein</fullName>
    </submittedName>
</protein>
<keyword evidence="3 5" id="KW-1133">Transmembrane helix</keyword>
<evidence type="ECO:0000313" key="7">
    <source>
        <dbReference type="Proteomes" id="UP000024635"/>
    </source>
</evidence>
<proteinExistence type="predicted"/>
<evidence type="ECO:0000256" key="5">
    <source>
        <dbReference type="SAM" id="Phobius"/>
    </source>
</evidence>
<dbReference type="PANTHER" id="PTHR12988">
    <property type="entry name" value="SPHINGOMYELIN PHOSPHODIESTERASE 4"/>
    <property type="match status" value="1"/>
</dbReference>
<sequence>MMFPRTYVLQMDSIMGLANLATGYNNDQNGYVNNNKYEDPVVTVCHELLNKEKEMSPSRRNSAYARLVIEKLFRNKAIDLCAVMPPTSDVQVAQHPFHLVHEIINSKSSFFETILDADDGLSNELWVEICQQADLSPQPTQQSADSILMQTVSFYVTRLLPTESTAPSVGRAPLVGEMGSRKHTPLDLFLPTSPLLNSMKLESPEFFSSSLHPRHLTIFCNFVTVLCSTNDFPSANRLMMLRYLLKQFHVFCLYDIADQDMLAVKNSLHCRPPFSTHLYTFLHTFFEQCPTMSLFKDLVQCWTTFCRPWRYVDSAVPLTDVLSTRGSWMPFVRVHEKFYRILLGKILRRVAMFDLTLDSARVIRVAVECSWKEPMVTLLRELGVNPRPHTRQLLETVAANVRCMKNSVAAARQEKKQSFWDALLGVPESPSIREKCDLINSVEGLLIDADANMGTHFVAQTAVSSDPIIGCSAANITHTPVLSETPKRAPRQPPDHVKDPVTGLMYLTELGRRQVWSGERRFDFSTCSQFIPHWKSVPRPYEFPPLVLLLAKINEYLNQTTVVQAIAEEYSKDSVLGAIARTVMDPPCPNLSSPVSSPVFSKTLKVTPPVLRIRVLANYGVLLSIFVIFLFARYGIWALIPVLLVSLICAIFCLAAEDL</sequence>
<evidence type="ECO:0000313" key="6">
    <source>
        <dbReference type="EMBL" id="EYC18094.1"/>
    </source>
</evidence>
<evidence type="ECO:0000256" key="2">
    <source>
        <dbReference type="ARBA" id="ARBA00022692"/>
    </source>
</evidence>
<dbReference type="GO" id="GO:0050290">
    <property type="term" value="F:sphingomyelin phosphodiesterase D activity"/>
    <property type="evidence" value="ECO:0007669"/>
    <property type="project" value="InterPro"/>
</dbReference>
<accession>A0A016URS0</accession>
<dbReference type="GO" id="GO:0046513">
    <property type="term" value="P:ceramide biosynthetic process"/>
    <property type="evidence" value="ECO:0007669"/>
    <property type="project" value="TreeGrafter"/>
</dbReference>
<keyword evidence="7" id="KW-1185">Reference proteome</keyword>